<dbReference type="InterPro" id="IPR002792">
    <property type="entry name" value="TRAM_dom"/>
</dbReference>
<gene>
    <name evidence="12" type="ORF">AKO1_001834</name>
</gene>
<dbReference type="GO" id="GO:0035597">
    <property type="term" value="F:tRNA-2-methylthio-N(6)-dimethylallyladenosine(37) synthase activity"/>
    <property type="evidence" value="ECO:0007669"/>
    <property type="project" value="TreeGrafter"/>
</dbReference>
<dbReference type="SFLD" id="SFLDF00273">
    <property type="entry name" value="(dimethylallyl)adenosine_tRNA"/>
    <property type="match status" value="1"/>
</dbReference>
<organism evidence="12 13">
    <name type="scientific">Acrasis kona</name>
    <dbReference type="NCBI Taxonomy" id="1008807"/>
    <lineage>
        <taxon>Eukaryota</taxon>
        <taxon>Discoba</taxon>
        <taxon>Heterolobosea</taxon>
        <taxon>Tetramitia</taxon>
        <taxon>Eutetramitia</taxon>
        <taxon>Acrasidae</taxon>
        <taxon>Acrasis</taxon>
    </lineage>
</organism>
<dbReference type="SFLD" id="SFLDF00413">
    <property type="entry name" value="CDK5RAP1"/>
    <property type="match status" value="1"/>
</dbReference>
<keyword evidence="4" id="KW-0949">S-adenosyl-L-methionine</keyword>
<dbReference type="InterPro" id="IPR007197">
    <property type="entry name" value="rSAM"/>
</dbReference>
<dbReference type="HAMAP" id="MF_01864">
    <property type="entry name" value="tRNA_metthiotr_MiaB"/>
    <property type="match status" value="1"/>
</dbReference>
<dbReference type="PROSITE" id="PS51918">
    <property type="entry name" value="RADICAL_SAM"/>
    <property type="match status" value="1"/>
</dbReference>
<dbReference type="InterPro" id="IPR020612">
    <property type="entry name" value="Methylthiotransferase_CS"/>
</dbReference>
<dbReference type="Gene3D" id="3.80.30.20">
    <property type="entry name" value="tm_1862 like domain"/>
    <property type="match status" value="1"/>
</dbReference>
<dbReference type="FunFam" id="3.80.30.20:FF:000003">
    <property type="entry name" value="CDK5 regulatory subunit-associated protein 1"/>
    <property type="match status" value="1"/>
</dbReference>
<dbReference type="InterPro" id="IPR006463">
    <property type="entry name" value="MiaB_methiolase"/>
</dbReference>
<dbReference type="SFLD" id="SFLDG01061">
    <property type="entry name" value="methylthiotransferase"/>
    <property type="match status" value="1"/>
</dbReference>
<dbReference type="Pfam" id="PF00919">
    <property type="entry name" value="UPF0004"/>
    <property type="match status" value="1"/>
</dbReference>
<comment type="cofactor">
    <cofactor evidence="1">
        <name>[4Fe-4S] cluster</name>
        <dbReference type="ChEBI" id="CHEBI:49883"/>
    </cofactor>
</comment>
<evidence type="ECO:0000256" key="7">
    <source>
        <dbReference type="ARBA" id="ARBA00023014"/>
    </source>
</evidence>
<dbReference type="GO" id="GO:0051539">
    <property type="term" value="F:4 iron, 4 sulfur cluster binding"/>
    <property type="evidence" value="ECO:0007669"/>
    <property type="project" value="UniProtKB-KW"/>
</dbReference>
<dbReference type="SUPFAM" id="SSF102114">
    <property type="entry name" value="Radical SAM enzymes"/>
    <property type="match status" value="1"/>
</dbReference>
<evidence type="ECO:0000256" key="6">
    <source>
        <dbReference type="ARBA" id="ARBA00023004"/>
    </source>
</evidence>
<dbReference type="SFLD" id="SFLDG01082">
    <property type="entry name" value="B12-binding_domain_containing"/>
    <property type="match status" value="1"/>
</dbReference>
<protein>
    <submittedName>
        <fullName evidence="12">Mitochondrial tRNA-methylthiotransferase</fullName>
    </submittedName>
</protein>
<dbReference type="GO" id="GO:0005739">
    <property type="term" value="C:mitochondrion"/>
    <property type="evidence" value="ECO:0007669"/>
    <property type="project" value="TreeGrafter"/>
</dbReference>
<dbReference type="PANTHER" id="PTHR43020">
    <property type="entry name" value="CDK5 REGULATORY SUBUNIT-ASSOCIATED PROTEIN 1"/>
    <property type="match status" value="1"/>
</dbReference>
<keyword evidence="3" id="KW-0004">4Fe-4S</keyword>
<dbReference type="SMART" id="SM00729">
    <property type="entry name" value="Elp3"/>
    <property type="match status" value="1"/>
</dbReference>
<dbReference type="GO" id="GO:0005829">
    <property type="term" value="C:cytosol"/>
    <property type="evidence" value="ECO:0007669"/>
    <property type="project" value="TreeGrafter"/>
</dbReference>
<name>A0AAW2ZB73_9EUKA</name>
<reference evidence="12 13" key="1">
    <citation type="submission" date="2024-03" db="EMBL/GenBank/DDBJ databases">
        <title>The Acrasis kona genome and developmental transcriptomes reveal deep origins of eukaryotic multicellular pathways.</title>
        <authorList>
            <person name="Sheikh S."/>
            <person name="Fu C.-J."/>
            <person name="Brown M.W."/>
            <person name="Baldauf S.L."/>
        </authorList>
    </citation>
    <scope>NUCLEOTIDE SEQUENCE [LARGE SCALE GENOMIC DNA]</scope>
    <source>
        <strain evidence="12 13">ATCC MYA-3509</strain>
    </source>
</reference>
<proteinExistence type="inferred from homology"/>
<dbReference type="NCBIfam" id="TIGR00089">
    <property type="entry name" value="MiaB/RimO family radical SAM methylthiotransferase"/>
    <property type="match status" value="1"/>
</dbReference>
<feature type="domain" description="Radical SAM core" evidence="11">
    <location>
        <begin position="214"/>
        <end position="473"/>
    </location>
</feature>
<dbReference type="EMBL" id="JAOPGA020001203">
    <property type="protein sequence ID" value="KAL0486180.1"/>
    <property type="molecule type" value="Genomic_DNA"/>
</dbReference>
<evidence type="ECO:0000256" key="1">
    <source>
        <dbReference type="ARBA" id="ARBA00001966"/>
    </source>
</evidence>
<dbReference type="PANTHER" id="PTHR43020:SF2">
    <property type="entry name" value="MITOCHONDRIAL TRNA METHYLTHIOTRANSFERASE CDK5RAP1"/>
    <property type="match status" value="1"/>
</dbReference>
<evidence type="ECO:0000256" key="3">
    <source>
        <dbReference type="ARBA" id="ARBA00022485"/>
    </source>
</evidence>
<evidence type="ECO:0000313" key="13">
    <source>
        <dbReference type="Proteomes" id="UP001431209"/>
    </source>
</evidence>
<dbReference type="PROSITE" id="PS50926">
    <property type="entry name" value="TRAM"/>
    <property type="match status" value="1"/>
</dbReference>
<feature type="domain" description="MTTase N-terminal" evidence="10">
    <location>
        <begin position="75"/>
        <end position="189"/>
    </location>
</feature>
<evidence type="ECO:0000256" key="4">
    <source>
        <dbReference type="ARBA" id="ARBA00022691"/>
    </source>
</evidence>
<dbReference type="InterPro" id="IPR013848">
    <property type="entry name" value="Methylthiotransferase_N"/>
</dbReference>
<keyword evidence="13" id="KW-1185">Reference proteome</keyword>
<dbReference type="GO" id="GO:0046872">
    <property type="term" value="F:metal ion binding"/>
    <property type="evidence" value="ECO:0007669"/>
    <property type="project" value="UniProtKB-KW"/>
</dbReference>
<evidence type="ECO:0000259" key="9">
    <source>
        <dbReference type="PROSITE" id="PS50926"/>
    </source>
</evidence>
<sequence length="561" mass="64028">MLTQRKNCIQAFCNFRKYSKLASKPWLNGPGLSDFLKKSVPTQTVEEEVPSSVSHYLDAQEHQPENNLESEEQTKNVFVETYGCQMNVNDTEIIQSVMKNAGYNNTNNIDEANVVFLNTCAIREGAEQKIWDRLSNLRHTKKRGVKIGVLGCMAERLKEKLLERDRYVDIVAGPDSYRDLPRLLGEIEGGQQHAVNVILSADETYADIAPVRLSSNGVSAYVTIMRGCDNMCSYCIVPFTRGRERSRSVHSIEDEVRLLSEQGYKEITLLGQNVNSYVDRSEESSTGLGLSDENLPKMSDGFKTIYKLKKGGLRFTELVERVSNIDPEMRIRFTSPHPKDFPDDLLDLVKDRHNVCRSLHVPAQHGNDACLERMRRGYTKESYLELVDKIRKKIPDVSLSSDFISGFCGETELEHSDTISLLQKVKFEHAFLFAYSMREKTNAHRKLKDDVEESVKLRRLQHVTQTFREQMLERYASEVGTTQLVLIDGKSKRSKEQWVGRTDNNKKVIFDDVDHLTDVSTHVPNVKLRPGDYVTVKINDSKAQTLFGTATNRTNMKTFYN</sequence>
<dbReference type="PROSITE" id="PS01278">
    <property type="entry name" value="MTTASE_RADICAL"/>
    <property type="match status" value="1"/>
</dbReference>
<dbReference type="GO" id="GO:0080090">
    <property type="term" value="P:regulation of primary metabolic process"/>
    <property type="evidence" value="ECO:0007669"/>
    <property type="project" value="UniProtKB-ARBA"/>
</dbReference>
<keyword evidence="7" id="KW-0411">Iron-sulfur</keyword>
<evidence type="ECO:0000256" key="8">
    <source>
        <dbReference type="ARBA" id="ARBA00023128"/>
    </source>
</evidence>
<comment type="similarity">
    <text evidence="2">Belongs to the methylthiotransferase family. MiaB subfamily.</text>
</comment>
<dbReference type="InterPro" id="IPR038135">
    <property type="entry name" value="Methylthiotransferase_N_sf"/>
</dbReference>
<evidence type="ECO:0000259" key="11">
    <source>
        <dbReference type="PROSITE" id="PS51918"/>
    </source>
</evidence>
<evidence type="ECO:0000259" key="10">
    <source>
        <dbReference type="PROSITE" id="PS51449"/>
    </source>
</evidence>
<evidence type="ECO:0000256" key="5">
    <source>
        <dbReference type="ARBA" id="ARBA00022723"/>
    </source>
</evidence>
<dbReference type="InterPro" id="IPR058240">
    <property type="entry name" value="rSAM_sf"/>
</dbReference>
<comment type="caution">
    <text evidence="12">The sequence shown here is derived from an EMBL/GenBank/DDBJ whole genome shotgun (WGS) entry which is preliminary data.</text>
</comment>
<keyword evidence="8" id="KW-0496">Mitochondrion</keyword>
<dbReference type="Pfam" id="PF01938">
    <property type="entry name" value="TRAM"/>
    <property type="match status" value="1"/>
</dbReference>
<dbReference type="FunFam" id="3.40.50.12160:FF:000003">
    <property type="entry name" value="CDK5 regulatory subunit-associated protein 1"/>
    <property type="match status" value="1"/>
</dbReference>
<keyword evidence="5" id="KW-0479">Metal-binding</keyword>
<evidence type="ECO:0000256" key="2">
    <source>
        <dbReference type="ARBA" id="ARBA00009815"/>
    </source>
</evidence>
<dbReference type="InterPro" id="IPR006638">
    <property type="entry name" value="Elp3/MiaA/NifB-like_rSAM"/>
</dbReference>
<dbReference type="AlphaFoldDB" id="A0AAW2ZB73"/>
<dbReference type="PROSITE" id="PS51449">
    <property type="entry name" value="MTTASE_N"/>
    <property type="match status" value="1"/>
</dbReference>
<evidence type="ECO:0000313" key="12">
    <source>
        <dbReference type="EMBL" id="KAL0486180.1"/>
    </source>
</evidence>
<dbReference type="GO" id="GO:0060255">
    <property type="term" value="P:regulation of macromolecule metabolic process"/>
    <property type="evidence" value="ECO:0007669"/>
    <property type="project" value="UniProtKB-ARBA"/>
</dbReference>
<dbReference type="InterPro" id="IPR005839">
    <property type="entry name" value="Methylthiotransferase"/>
</dbReference>
<feature type="domain" description="TRAM" evidence="9">
    <location>
        <begin position="476"/>
        <end position="552"/>
    </location>
</feature>
<dbReference type="SFLD" id="SFLDS00029">
    <property type="entry name" value="Radical_SAM"/>
    <property type="match status" value="1"/>
</dbReference>
<accession>A0AAW2ZB73</accession>
<dbReference type="Proteomes" id="UP001431209">
    <property type="component" value="Unassembled WGS sequence"/>
</dbReference>
<dbReference type="Gene3D" id="3.40.50.12160">
    <property type="entry name" value="Methylthiotransferase, N-terminal domain"/>
    <property type="match status" value="1"/>
</dbReference>
<dbReference type="InterPro" id="IPR023404">
    <property type="entry name" value="rSAM_horseshoe"/>
</dbReference>
<keyword evidence="6" id="KW-0408">Iron</keyword>
<dbReference type="Pfam" id="PF04055">
    <property type="entry name" value="Radical_SAM"/>
    <property type="match status" value="1"/>
</dbReference>